<dbReference type="GO" id="GO:0019867">
    <property type="term" value="C:outer membrane"/>
    <property type="evidence" value="ECO:0007669"/>
    <property type="project" value="InterPro"/>
</dbReference>
<dbReference type="RefSeq" id="WP_043213024.1">
    <property type="nucleotide sequence ID" value="NZ_CBCSJN010000010.1"/>
</dbReference>
<feature type="chain" id="PRO_5005268466" evidence="1">
    <location>
        <begin position="25"/>
        <end position="916"/>
    </location>
</feature>
<dbReference type="Pfam" id="PF18883">
    <property type="entry name" value="AC_1"/>
    <property type="match status" value="1"/>
</dbReference>
<protein>
    <submittedName>
        <fullName evidence="4">AIDA-I autotransporter</fullName>
    </submittedName>
</protein>
<dbReference type="PRINTS" id="PR01484">
    <property type="entry name" value="PRTACTNFAMLY"/>
</dbReference>
<dbReference type="PROSITE" id="PS51208">
    <property type="entry name" value="AUTOTRANSPORTER"/>
    <property type="match status" value="1"/>
</dbReference>
<dbReference type="InterPro" id="IPR003991">
    <property type="entry name" value="Pertactin_virulence_factor"/>
</dbReference>
<name>A0A0J6C8G0_9BORD</name>
<dbReference type="KEGG" id="bpdz:BBN53_07080"/>
<dbReference type="AlphaFoldDB" id="A0A0J6C8G0"/>
<evidence type="ECO:0000313" key="4">
    <source>
        <dbReference type="EMBL" id="CUI54640.1"/>
    </source>
</evidence>
<dbReference type="InterPro" id="IPR006315">
    <property type="entry name" value="OM_autotransptr_brl_dom"/>
</dbReference>
<dbReference type="InterPro" id="IPR011050">
    <property type="entry name" value="Pectin_lyase_fold/virulence"/>
</dbReference>
<gene>
    <name evidence="4" type="primary">aidA-I_1</name>
    <name evidence="3" type="ORF">BBN53_07080</name>
    <name evidence="4" type="ORF">ERS370011_01089</name>
</gene>
<dbReference type="InterPro" id="IPR051551">
    <property type="entry name" value="Autotransporter_adhesion"/>
</dbReference>
<evidence type="ECO:0000313" key="3">
    <source>
        <dbReference type="EMBL" id="ANY15686.1"/>
    </source>
</evidence>
<keyword evidence="1" id="KW-0732">Signal</keyword>
<dbReference type="SUPFAM" id="SSF103515">
    <property type="entry name" value="Autotransporter"/>
    <property type="match status" value="1"/>
</dbReference>
<dbReference type="Proteomes" id="UP000092950">
    <property type="component" value="Chromosome"/>
</dbReference>
<dbReference type="InterPro" id="IPR005546">
    <property type="entry name" value="Autotransporte_beta"/>
</dbReference>
<dbReference type="Gene3D" id="2.160.20.20">
    <property type="match status" value="1"/>
</dbReference>
<dbReference type="InterPro" id="IPR012332">
    <property type="entry name" value="Autotransporter_pectin_lyase_C"/>
</dbReference>
<dbReference type="NCBIfam" id="TIGR01414">
    <property type="entry name" value="autotrans_barl"/>
    <property type="match status" value="1"/>
</dbReference>
<evidence type="ECO:0000313" key="5">
    <source>
        <dbReference type="Proteomes" id="UP000053096"/>
    </source>
</evidence>
<reference evidence="3 6" key="2">
    <citation type="submission" date="2016-07" db="EMBL/GenBank/DDBJ databases">
        <title>Complete genome sequences of Bordetella pseudohinzii.</title>
        <authorList>
            <person name="Spilker T."/>
            <person name="Darrah R."/>
            <person name="LiPuma J.J."/>
        </authorList>
    </citation>
    <scope>NUCLEOTIDE SEQUENCE [LARGE SCALE GENOMIC DNA]</scope>
    <source>
        <strain evidence="3 6">HI4681</strain>
    </source>
</reference>
<feature type="domain" description="Autotransporter" evidence="2">
    <location>
        <begin position="640"/>
        <end position="916"/>
    </location>
</feature>
<evidence type="ECO:0000256" key="1">
    <source>
        <dbReference type="SAM" id="SignalP"/>
    </source>
</evidence>
<dbReference type="CDD" id="cd01344">
    <property type="entry name" value="PL2_Passenger_AT"/>
    <property type="match status" value="1"/>
</dbReference>
<dbReference type="InterPro" id="IPR043990">
    <property type="entry name" value="AC_1"/>
</dbReference>
<evidence type="ECO:0000313" key="6">
    <source>
        <dbReference type="Proteomes" id="UP000092950"/>
    </source>
</evidence>
<feature type="signal peptide" evidence="1">
    <location>
        <begin position="1"/>
        <end position="24"/>
    </location>
</feature>
<dbReference type="Pfam" id="PF03797">
    <property type="entry name" value="Autotransporter"/>
    <property type="match status" value="1"/>
</dbReference>
<reference evidence="4 5" key="1">
    <citation type="submission" date="2015-09" db="EMBL/GenBank/DDBJ databases">
        <authorList>
            <person name="Jackson K.R."/>
            <person name="Lunt B.L."/>
            <person name="Fisher J.N.B."/>
            <person name="Gardner A.V."/>
            <person name="Bailey M.E."/>
            <person name="Deus L.M."/>
            <person name="Earl A.S."/>
            <person name="Gibby P.D."/>
            <person name="Hartmann K.A."/>
            <person name="Liu J.E."/>
            <person name="Manci A.M."/>
            <person name="Nielsen D.A."/>
            <person name="Solomon M.B."/>
            <person name="Breakwell D.P."/>
            <person name="Burnett S.H."/>
            <person name="Grose J.H."/>
        </authorList>
    </citation>
    <scope>NUCLEOTIDE SEQUENCE [LARGE SCALE GENOMIC DNA]</scope>
    <source>
        <strain evidence="4 5">2789STDY5608636</strain>
    </source>
</reference>
<evidence type="ECO:0000259" key="2">
    <source>
        <dbReference type="PROSITE" id="PS51208"/>
    </source>
</evidence>
<dbReference type="OrthoDB" id="8613300at2"/>
<sequence>MVRLRVSRQVLVFSAASFSFCAQAQFVVPLPPRAAVPAAAATVNGDWPATTVPSGTSYTASGYTTPVFQANGMVGTNSRTILVTGGGGITATNLTAGGLGAITAQNGGVIDLGSGSIINVESYGAASGIIGATGLFAEVASASGVRPSITADNLTVNATSDEPYGVYAYTNSSIGLTGLTTVNTYSDGFQGWGLVTHKGGTMSAERVVIRMDGRAGGFGNQQYALSSWGGGTLTVSGQSDIAIVAKEAMMAYAGGAGSRVDLAGMTGTISMQGNNGTVAGAQGGGEIVANGAVNASVSGSGTAYGLVVFDGGAVRFLGASQLSIAGDADAFGLSTFDGGDIVLSNNSQLQVSGAGQVAAILSLAAAADTASSFTVTGGTLASSGDGIVIEGGTAQVNLTGVSLTNASGVAFRVGPDDAGTAGTLNLVASQSQFAGQALLQAGSTSNVTLNNGSSWQITGDSTLTQLALNDSAARFSPPAAGAHKTLTVQSLSGSNGVIGLNTYLGGSDSPTDRIVIDGGTASGQTRLQVVNSGGPGANTSGNGIRVVQVQNGGTTAAGAFALDGRVVGGPYEYRLYRGDQQGAGDDWYLRTQGEGGRPLFRPEVGAYLANQGFASQMFVHSLHDRLGEPQFIESTDDAREGARRGALWLRMTGRWEGSKSNDRQLDVSSDTFQIQGGGDVAQWSLFSEADRLHLGGMMTYANSRSRASAEGNAAHVHGKADGYGLGLYGTWFQNNESKLGAYVDTWLQYGWFNNHVDGEDLGSTSYDSHGWAASAEAGYAFGLPASWVVEPQAQVIYASVKTDDVTDPAGTKISGGTSDGAITRLGVRAYRTFDLGNGRQLQPFATLNWWHVGTDGAVKFDGTRVDELYPKDRYELKLGLHANFTKGWTGWANVGGSWGSQDYHQYVARAGVKYTW</sequence>
<dbReference type="InterPro" id="IPR036709">
    <property type="entry name" value="Autotransporte_beta_dom_sf"/>
</dbReference>
<dbReference type="EMBL" id="CYTV01000002">
    <property type="protein sequence ID" value="CUI54640.1"/>
    <property type="molecule type" value="Genomic_DNA"/>
</dbReference>
<dbReference type="PANTHER" id="PTHR35037">
    <property type="entry name" value="C-TERMINAL REGION OF AIDA-LIKE PROTEIN"/>
    <property type="match status" value="1"/>
</dbReference>
<dbReference type="PANTHER" id="PTHR35037:SF3">
    <property type="entry name" value="C-TERMINAL REGION OF AIDA-LIKE PROTEIN"/>
    <property type="match status" value="1"/>
</dbReference>
<proteinExistence type="predicted"/>
<dbReference type="Proteomes" id="UP000053096">
    <property type="component" value="Unassembled WGS sequence"/>
</dbReference>
<keyword evidence="6" id="KW-1185">Reference proteome</keyword>
<dbReference type="SMART" id="SM00869">
    <property type="entry name" value="Autotransporter"/>
    <property type="match status" value="1"/>
</dbReference>
<organism evidence="4 5">
    <name type="scientific">Bordetella pseudohinzii</name>
    <dbReference type="NCBI Taxonomy" id="1331258"/>
    <lineage>
        <taxon>Bacteria</taxon>
        <taxon>Pseudomonadati</taxon>
        <taxon>Pseudomonadota</taxon>
        <taxon>Betaproteobacteria</taxon>
        <taxon>Burkholderiales</taxon>
        <taxon>Alcaligenaceae</taxon>
        <taxon>Bordetella</taxon>
    </lineage>
</organism>
<dbReference type="SUPFAM" id="SSF51126">
    <property type="entry name" value="Pectin lyase-like"/>
    <property type="match status" value="1"/>
</dbReference>
<dbReference type="Gene3D" id="2.40.128.130">
    <property type="entry name" value="Autotransporter beta-domain"/>
    <property type="match status" value="1"/>
</dbReference>
<accession>A0A0J6C8G0</accession>
<dbReference type="EMBL" id="CP016440">
    <property type="protein sequence ID" value="ANY15686.1"/>
    <property type="molecule type" value="Genomic_DNA"/>
</dbReference>
<accession>A0A0M7DLF8</accession>